<keyword evidence="3" id="KW-1185">Reference proteome</keyword>
<protein>
    <submittedName>
        <fullName evidence="2">Uncharacterized protein</fullName>
    </submittedName>
</protein>
<feature type="compositionally biased region" description="Polar residues" evidence="1">
    <location>
        <begin position="8"/>
        <end position="18"/>
    </location>
</feature>
<name>A0A2I0TXN6_LIMLA</name>
<dbReference type="AlphaFoldDB" id="A0A2I0TXN6"/>
<evidence type="ECO:0000313" key="2">
    <source>
        <dbReference type="EMBL" id="PKU38574.1"/>
    </source>
</evidence>
<organism evidence="2 3">
    <name type="scientific">Limosa lapponica baueri</name>
    <dbReference type="NCBI Taxonomy" id="1758121"/>
    <lineage>
        <taxon>Eukaryota</taxon>
        <taxon>Metazoa</taxon>
        <taxon>Chordata</taxon>
        <taxon>Craniata</taxon>
        <taxon>Vertebrata</taxon>
        <taxon>Euteleostomi</taxon>
        <taxon>Archelosauria</taxon>
        <taxon>Archosauria</taxon>
        <taxon>Dinosauria</taxon>
        <taxon>Saurischia</taxon>
        <taxon>Theropoda</taxon>
        <taxon>Coelurosauria</taxon>
        <taxon>Aves</taxon>
        <taxon>Neognathae</taxon>
        <taxon>Neoaves</taxon>
        <taxon>Charadriiformes</taxon>
        <taxon>Scolopacidae</taxon>
        <taxon>Limosa</taxon>
    </lineage>
</organism>
<reference evidence="3" key="2">
    <citation type="submission" date="2017-12" db="EMBL/GenBank/DDBJ databases">
        <title>Genome sequence of the Bar-tailed Godwit (Limosa lapponica baueri).</title>
        <authorList>
            <person name="Lima N.C.B."/>
            <person name="Parody-Merino A.M."/>
            <person name="Battley P.F."/>
            <person name="Fidler A.E."/>
            <person name="Prosdocimi F."/>
        </authorList>
    </citation>
    <scope>NUCLEOTIDE SEQUENCE [LARGE SCALE GENOMIC DNA]</scope>
</reference>
<dbReference type="EMBL" id="KZ506710">
    <property type="protein sequence ID" value="PKU38574.1"/>
    <property type="molecule type" value="Genomic_DNA"/>
</dbReference>
<accession>A0A2I0TXN6</accession>
<dbReference type="Proteomes" id="UP000233556">
    <property type="component" value="Unassembled WGS sequence"/>
</dbReference>
<evidence type="ECO:0000313" key="3">
    <source>
        <dbReference type="Proteomes" id="UP000233556"/>
    </source>
</evidence>
<reference evidence="3" key="1">
    <citation type="submission" date="2017-11" db="EMBL/GenBank/DDBJ databases">
        <authorList>
            <person name="Lima N.C."/>
            <person name="Parody-Merino A.M."/>
            <person name="Battley P.F."/>
            <person name="Fidler A.E."/>
            <person name="Prosdocimi F."/>
        </authorList>
    </citation>
    <scope>NUCLEOTIDE SEQUENCE [LARGE SCALE GENOMIC DNA]</scope>
</reference>
<sequence>MEDPTLEETATLQPTEGPTTEEVDMPWKNCGPWRAHARAVLEGLQPTEGLGLEQSERRKEQQRGTAMG</sequence>
<feature type="region of interest" description="Disordered" evidence="1">
    <location>
        <begin position="1"/>
        <end position="25"/>
    </location>
</feature>
<feature type="region of interest" description="Disordered" evidence="1">
    <location>
        <begin position="42"/>
        <end position="68"/>
    </location>
</feature>
<proteinExistence type="predicted"/>
<evidence type="ECO:0000256" key="1">
    <source>
        <dbReference type="SAM" id="MobiDB-lite"/>
    </source>
</evidence>
<gene>
    <name evidence="2" type="ORF">llap_11123</name>
</gene>